<reference evidence="1" key="1">
    <citation type="journal article" date="2004" name="Nature">
        <title>Genome duplication in the teleost fish Tetraodon nigroviridis reveals the early vertebrate proto-karyotype.</title>
        <authorList>
            <person name="Jaillon O."/>
            <person name="Aury J.-M."/>
            <person name="Brunet F."/>
            <person name="Petit J.-L."/>
            <person name="Stange-Thomann N."/>
            <person name="Mauceli E."/>
            <person name="Bouneau L."/>
            <person name="Fischer C."/>
            <person name="Ozouf-Costaz C."/>
            <person name="Bernot A."/>
            <person name="Nicaud S."/>
            <person name="Jaffe D."/>
            <person name="Fisher S."/>
            <person name="Lutfalla G."/>
            <person name="Dossat C."/>
            <person name="Segurens B."/>
            <person name="Dasilva C."/>
            <person name="Salanoubat M."/>
            <person name="Levy M."/>
            <person name="Boudet N."/>
            <person name="Castellano S."/>
            <person name="Anthouard V."/>
            <person name="Jubin C."/>
            <person name="Castelli V."/>
            <person name="Katinka M."/>
            <person name="Vacherie B."/>
            <person name="Biemont C."/>
            <person name="Skalli Z."/>
            <person name="Cattolico L."/>
            <person name="Poulain J."/>
            <person name="De Berardinis V."/>
            <person name="Cruaud C."/>
            <person name="Duprat S."/>
            <person name="Brottier P."/>
            <person name="Coutanceau J.-P."/>
            <person name="Gouzy J."/>
            <person name="Parra G."/>
            <person name="Lardier G."/>
            <person name="Chapple C."/>
            <person name="McKernan K.J."/>
            <person name="McEwan P."/>
            <person name="Bosak S."/>
            <person name="Kellis M."/>
            <person name="Volff J.-N."/>
            <person name="Guigo R."/>
            <person name="Zody M.C."/>
            <person name="Mesirov J."/>
            <person name="Lindblad-Toh K."/>
            <person name="Birren B."/>
            <person name="Nusbaum C."/>
            <person name="Kahn D."/>
            <person name="Robinson-Rechavi M."/>
            <person name="Laudet V."/>
            <person name="Schachter V."/>
            <person name="Quetier F."/>
            <person name="Saurin W."/>
            <person name="Scarpelli C."/>
            <person name="Wincker P."/>
            <person name="Lander E.S."/>
            <person name="Weissenbach J."/>
            <person name="Roest Crollius H."/>
        </authorList>
    </citation>
    <scope>NUCLEOTIDE SEQUENCE [LARGE SCALE GENOMIC DNA]</scope>
</reference>
<sequence length="39" mass="4227">KIFSEEKGKLEEAELSKALTEIAAEHNSILQTNAAVNKA</sequence>
<dbReference type="AlphaFoldDB" id="Q4TGG4"/>
<dbReference type="KEGG" id="tng:GSTEN00001120G001"/>
<accession>Q4TGG4</accession>
<proteinExistence type="predicted"/>
<evidence type="ECO:0000313" key="1">
    <source>
        <dbReference type="EMBL" id="CAF88018.1"/>
    </source>
</evidence>
<organism evidence="1">
    <name type="scientific">Tetraodon nigroviridis</name>
    <name type="common">Spotted green pufferfish</name>
    <name type="synonym">Chelonodon nigroviridis</name>
    <dbReference type="NCBI Taxonomy" id="99883"/>
    <lineage>
        <taxon>Eukaryota</taxon>
        <taxon>Metazoa</taxon>
        <taxon>Chordata</taxon>
        <taxon>Craniata</taxon>
        <taxon>Vertebrata</taxon>
        <taxon>Euteleostomi</taxon>
        <taxon>Actinopterygii</taxon>
        <taxon>Neopterygii</taxon>
        <taxon>Teleostei</taxon>
        <taxon>Neoteleostei</taxon>
        <taxon>Acanthomorphata</taxon>
        <taxon>Eupercaria</taxon>
        <taxon>Tetraodontiformes</taxon>
        <taxon>Tetradontoidea</taxon>
        <taxon>Tetraodontidae</taxon>
        <taxon>Tetraodon</taxon>
    </lineage>
</organism>
<dbReference type="OrthoDB" id="10056271at2759"/>
<dbReference type="HOGENOM" id="CLU_010961_0_0_1"/>
<comment type="caution">
    <text evidence="1">The sequence shown here is derived from an EMBL/GenBank/DDBJ whole genome shotgun (WGS) entry which is preliminary data.</text>
</comment>
<feature type="non-terminal residue" evidence="1">
    <location>
        <position position="1"/>
    </location>
</feature>
<gene>
    <name evidence="1" type="ORF">GSTENG00001120001</name>
</gene>
<dbReference type="EMBL" id="CAAE01003720">
    <property type="protein sequence ID" value="CAF88018.1"/>
    <property type="molecule type" value="Genomic_DNA"/>
</dbReference>
<protein>
    <submittedName>
        <fullName evidence="1">(spotted green pufferfish) hypothetical protein</fullName>
    </submittedName>
</protein>
<reference evidence="1" key="2">
    <citation type="submission" date="2004-02" db="EMBL/GenBank/DDBJ databases">
        <authorList>
            <consortium name="Genoscope"/>
            <consortium name="Whitehead Institute Centre for Genome Research"/>
        </authorList>
    </citation>
    <scope>NUCLEOTIDE SEQUENCE</scope>
</reference>
<name>Q4TGG4_TETNG</name>